<feature type="non-terminal residue" evidence="3">
    <location>
        <position position="213"/>
    </location>
</feature>
<dbReference type="Proteomes" id="UP001303760">
    <property type="component" value="Unassembled WGS sequence"/>
</dbReference>
<proteinExistence type="predicted"/>
<reference evidence="3" key="1">
    <citation type="journal article" date="2023" name="Mol. Phylogenet. Evol.">
        <title>Genome-scale phylogeny and comparative genomics of the fungal order Sordariales.</title>
        <authorList>
            <person name="Hensen N."/>
            <person name="Bonometti L."/>
            <person name="Westerberg I."/>
            <person name="Brannstrom I.O."/>
            <person name="Guillou S."/>
            <person name="Cros-Aarteil S."/>
            <person name="Calhoun S."/>
            <person name="Haridas S."/>
            <person name="Kuo A."/>
            <person name="Mondo S."/>
            <person name="Pangilinan J."/>
            <person name="Riley R."/>
            <person name="LaButti K."/>
            <person name="Andreopoulos B."/>
            <person name="Lipzen A."/>
            <person name="Chen C."/>
            <person name="Yan M."/>
            <person name="Daum C."/>
            <person name="Ng V."/>
            <person name="Clum A."/>
            <person name="Steindorff A."/>
            <person name="Ohm R.A."/>
            <person name="Martin F."/>
            <person name="Silar P."/>
            <person name="Natvig D.O."/>
            <person name="Lalanne C."/>
            <person name="Gautier V."/>
            <person name="Ament-Velasquez S.L."/>
            <person name="Kruys A."/>
            <person name="Hutchinson M.I."/>
            <person name="Powell A.J."/>
            <person name="Barry K."/>
            <person name="Miller A.N."/>
            <person name="Grigoriev I.V."/>
            <person name="Debuchy R."/>
            <person name="Gladieux P."/>
            <person name="Hiltunen Thoren M."/>
            <person name="Johannesson H."/>
        </authorList>
    </citation>
    <scope>NUCLEOTIDE SEQUENCE</scope>
    <source>
        <strain evidence="3">CBS 532.94</strain>
    </source>
</reference>
<organism evidence="3 4">
    <name type="scientific">Achaetomium macrosporum</name>
    <dbReference type="NCBI Taxonomy" id="79813"/>
    <lineage>
        <taxon>Eukaryota</taxon>
        <taxon>Fungi</taxon>
        <taxon>Dikarya</taxon>
        <taxon>Ascomycota</taxon>
        <taxon>Pezizomycotina</taxon>
        <taxon>Sordariomycetes</taxon>
        <taxon>Sordariomycetidae</taxon>
        <taxon>Sordariales</taxon>
        <taxon>Chaetomiaceae</taxon>
        <taxon>Achaetomium</taxon>
    </lineage>
</organism>
<dbReference type="AlphaFoldDB" id="A0AAN7H2Y3"/>
<comment type="caution">
    <text evidence="3">The sequence shown here is derived from an EMBL/GenBank/DDBJ whole genome shotgun (WGS) entry which is preliminary data.</text>
</comment>
<evidence type="ECO:0000313" key="4">
    <source>
        <dbReference type="Proteomes" id="UP001303760"/>
    </source>
</evidence>
<dbReference type="EMBL" id="MU860824">
    <property type="protein sequence ID" value="KAK4232846.1"/>
    <property type="molecule type" value="Genomic_DNA"/>
</dbReference>
<protein>
    <submittedName>
        <fullName evidence="3">Uncharacterized protein</fullName>
    </submittedName>
</protein>
<keyword evidence="4" id="KW-1185">Reference proteome</keyword>
<feature type="chain" id="PRO_5042973798" evidence="2">
    <location>
        <begin position="25"/>
        <end position="213"/>
    </location>
</feature>
<reference evidence="3" key="2">
    <citation type="submission" date="2023-05" db="EMBL/GenBank/DDBJ databases">
        <authorList>
            <consortium name="Lawrence Berkeley National Laboratory"/>
            <person name="Steindorff A."/>
            <person name="Hensen N."/>
            <person name="Bonometti L."/>
            <person name="Westerberg I."/>
            <person name="Brannstrom I.O."/>
            <person name="Guillou S."/>
            <person name="Cros-Aarteil S."/>
            <person name="Calhoun S."/>
            <person name="Haridas S."/>
            <person name="Kuo A."/>
            <person name="Mondo S."/>
            <person name="Pangilinan J."/>
            <person name="Riley R."/>
            <person name="Labutti K."/>
            <person name="Andreopoulos B."/>
            <person name="Lipzen A."/>
            <person name="Chen C."/>
            <person name="Yanf M."/>
            <person name="Daum C."/>
            <person name="Ng V."/>
            <person name="Clum A."/>
            <person name="Ohm R."/>
            <person name="Martin F."/>
            <person name="Silar P."/>
            <person name="Natvig D."/>
            <person name="Lalanne C."/>
            <person name="Gautier V."/>
            <person name="Ament-Velasquez S.L."/>
            <person name="Kruys A."/>
            <person name="Hutchinson M.I."/>
            <person name="Powell A.J."/>
            <person name="Barry K."/>
            <person name="Miller A.N."/>
            <person name="Grigoriev I.V."/>
            <person name="Debuchy R."/>
            <person name="Gladieux P."/>
            <person name="Thoren M.H."/>
            <person name="Johannesson H."/>
        </authorList>
    </citation>
    <scope>NUCLEOTIDE SEQUENCE</scope>
    <source>
        <strain evidence="3">CBS 532.94</strain>
    </source>
</reference>
<evidence type="ECO:0000256" key="1">
    <source>
        <dbReference type="SAM" id="MobiDB-lite"/>
    </source>
</evidence>
<feature type="signal peptide" evidence="2">
    <location>
        <begin position="1"/>
        <end position="24"/>
    </location>
</feature>
<name>A0AAN7H2Y3_9PEZI</name>
<evidence type="ECO:0000256" key="2">
    <source>
        <dbReference type="SAM" id="SignalP"/>
    </source>
</evidence>
<accession>A0AAN7H2Y3</accession>
<feature type="region of interest" description="Disordered" evidence="1">
    <location>
        <begin position="191"/>
        <end position="213"/>
    </location>
</feature>
<sequence length="213" mass="23369">MNPSLVRCALCGWVVLADWDSDTASPSSSETPWANQFRALLHTPDGLLLTGVGIYEGPNSGGFYAPFDKDMRWSDAGFEPSDDNGFAPLPQRDFRGRHGIVFHDACWSLLEAALQPASVPLQRLFDVCSSLPVPRKCRAPTWGHDFGGAVVVDKTGHFPWEDRYEAPESTKLDPVFSKNPYQVPGVDRLLAEDPKQPPAATQPARPPRALALD</sequence>
<evidence type="ECO:0000313" key="3">
    <source>
        <dbReference type="EMBL" id="KAK4232846.1"/>
    </source>
</evidence>
<feature type="compositionally biased region" description="Low complexity" evidence="1">
    <location>
        <begin position="198"/>
        <end position="213"/>
    </location>
</feature>
<keyword evidence="2" id="KW-0732">Signal</keyword>
<gene>
    <name evidence="3" type="ORF">C8A03DRAFT_39502</name>
</gene>